<reference evidence="2 3" key="1">
    <citation type="submission" date="2020-02" db="EMBL/GenBank/DDBJ databases">
        <title>Draft genome sequence of two Spirosoma agri KCTC 52727 and Spirosoma terrae KCTC 52035.</title>
        <authorList>
            <person name="Rojas J."/>
            <person name="Ambika Manirajan B."/>
            <person name="Ratering S."/>
            <person name="Suarez C."/>
            <person name="Schnell S."/>
        </authorList>
    </citation>
    <scope>NUCLEOTIDE SEQUENCE [LARGE SCALE GENOMIC DNA]</scope>
    <source>
        <strain evidence="2 3">KCTC 52727</strain>
    </source>
</reference>
<dbReference type="EMBL" id="JAAGNZ010000001">
    <property type="protein sequence ID" value="NEU67846.1"/>
    <property type="molecule type" value="Genomic_DNA"/>
</dbReference>
<evidence type="ECO:0000313" key="3">
    <source>
        <dbReference type="Proteomes" id="UP000477386"/>
    </source>
</evidence>
<dbReference type="InterPro" id="IPR011990">
    <property type="entry name" value="TPR-like_helical_dom_sf"/>
</dbReference>
<sequence>MKTKLFLFVFIGFVASTAIAQNARNLTQAIHYIKLASTLREVDKSQESINLLLRAMPAVQSKNLYWEAIANEFLGLSYKDIKDTTTAIRYLERARSQYAKLKYVASGWAVNEIIRDISSKNVYAGIQFSATGVKVAIFKTKYESDFYEKDIKSTFDIPNDVLVADASKSFAGGQDALRIGLDSIRKYNIPNERIFIVLNSDVNDGLARSPESKRSLYRQLARVLPDNTLQIDTTLTPAREAQLFTIGAIPRKVWPTTSALNLGSSTTMGGYFEKNASLMDINQVDKDFHAISLPVGVNTLVSQIDSKRSLGMEAYKREAQRVVNAIVDSAFAPRFKQNNSGLQQRRTVGVGGEIALALVTYLHPERAGTTAVPITEQDVEQFKRQVLTDYKSLTQPDLGSVANTSVRAMAENDIRTLQSQLNEKQLIAGALWLEAIMKAYNTGSQPKRFVFIRNSGIGWVTGKFLETISGEYESTIAKGDLYTR</sequence>
<proteinExistence type="predicted"/>
<accession>A0A6M0IHV5</accession>
<evidence type="ECO:0000256" key="1">
    <source>
        <dbReference type="SAM" id="SignalP"/>
    </source>
</evidence>
<organism evidence="2 3">
    <name type="scientific">Spirosoma agri</name>
    <dbReference type="NCBI Taxonomy" id="1987381"/>
    <lineage>
        <taxon>Bacteria</taxon>
        <taxon>Pseudomonadati</taxon>
        <taxon>Bacteroidota</taxon>
        <taxon>Cytophagia</taxon>
        <taxon>Cytophagales</taxon>
        <taxon>Cytophagaceae</taxon>
        <taxon>Spirosoma</taxon>
    </lineage>
</organism>
<dbReference type="SUPFAM" id="SSF48452">
    <property type="entry name" value="TPR-like"/>
    <property type="match status" value="1"/>
</dbReference>
<dbReference type="AlphaFoldDB" id="A0A6M0IHV5"/>
<comment type="caution">
    <text evidence="2">The sequence shown here is derived from an EMBL/GenBank/DDBJ whole genome shotgun (WGS) entry which is preliminary data.</text>
</comment>
<dbReference type="RefSeq" id="WP_164038624.1">
    <property type="nucleotide sequence ID" value="NZ_JAAGNZ010000001.1"/>
</dbReference>
<evidence type="ECO:0000313" key="2">
    <source>
        <dbReference type="EMBL" id="NEU67846.1"/>
    </source>
</evidence>
<keyword evidence="1" id="KW-0732">Signal</keyword>
<name>A0A6M0IHV5_9BACT</name>
<gene>
    <name evidence="2" type="ORF">GK091_13225</name>
</gene>
<keyword evidence="3" id="KW-1185">Reference proteome</keyword>
<dbReference type="Proteomes" id="UP000477386">
    <property type="component" value="Unassembled WGS sequence"/>
</dbReference>
<protein>
    <submittedName>
        <fullName evidence="2">Tetratricopeptide repeat protein</fullName>
    </submittedName>
</protein>
<feature type="chain" id="PRO_5026872381" evidence="1">
    <location>
        <begin position="21"/>
        <end position="484"/>
    </location>
</feature>
<feature type="signal peptide" evidence="1">
    <location>
        <begin position="1"/>
        <end position="20"/>
    </location>
</feature>